<comment type="catalytic activity">
    <reaction evidence="4 5">
        <text>carbamoyl phosphate + L-ornithine = L-citrulline + phosphate + H(+)</text>
        <dbReference type="Rhea" id="RHEA:19513"/>
        <dbReference type="ChEBI" id="CHEBI:15378"/>
        <dbReference type="ChEBI" id="CHEBI:43474"/>
        <dbReference type="ChEBI" id="CHEBI:46911"/>
        <dbReference type="ChEBI" id="CHEBI:57743"/>
        <dbReference type="ChEBI" id="CHEBI:58228"/>
        <dbReference type="EC" id="2.1.3.3"/>
    </reaction>
</comment>
<dbReference type="InterPro" id="IPR024904">
    <property type="entry name" value="OTCase_ArgI"/>
</dbReference>
<dbReference type="Gene3D" id="3.40.50.1370">
    <property type="entry name" value="Aspartate/ornithine carbamoyltransferase"/>
    <property type="match status" value="2"/>
</dbReference>
<feature type="binding site" evidence="5">
    <location>
        <position position="108"/>
    </location>
    <ligand>
        <name>carbamoyl phosphate</name>
        <dbReference type="ChEBI" id="CHEBI:58228"/>
    </ligand>
</feature>
<name>A0A133YGM9_9FIRM</name>
<evidence type="ECO:0000256" key="2">
    <source>
        <dbReference type="ARBA" id="ARBA00007805"/>
    </source>
</evidence>
<dbReference type="Proteomes" id="UP000070080">
    <property type="component" value="Unassembled WGS sequence"/>
</dbReference>
<evidence type="ECO:0000256" key="1">
    <source>
        <dbReference type="ARBA" id="ARBA00003822"/>
    </source>
</evidence>
<dbReference type="PRINTS" id="PR00102">
    <property type="entry name" value="OTCASE"/>
</dbReference>
<accession>A0A133YGM9</accession>
<dbReference type="InterPro" id="IPR006130">
    <property type="entry name" value="Asp/Orn_carbamoylTrfase"/>
</dbReference>
<comment type="subcellular location">
    <subcellularLocation>
        <location evidence="5">Cytoplasm</location>
    </subcellularLocation>
</comment>
<evidence type="ECO:0000313" key="10">
    <source>
        <dbReference type="Proteomes" id="UP000070080"/>
    </source>
</evidence>
<dbReference type="OrthoDB" id="9802587at2"/>
<dbReference type="InterPro" id="IPR006132">
    <property type="entry name" value="Asp/Orn_carbamoyltranf_P-bd"/>
</dbReference>
<dbReference type="NCBIfam" id="NF003286">
    <property type="entry name" value="PRK04284.1"/>
    <property type="match status" value="1"/>
</dbReference>
<feature type="domain" description="Aspartate/ornithine carbamoyltransferase Asp/Orn-binding" evidence="7">
    <location>
        <begin position="154"/>
        <end position="327"/>
    </location>
</feature>
<feature type="binding site" evidence="5">
    <location>
        <position position="317"/>
    </location>
    <ligand>
        <name>carbamoyl phosphate</name>
        <dbReference type="ChEBI" id="CHEBI:58228"/>
    </ligand>
</feature>
<feature type="binding site" evidence="5">
    <location>
        <begin position="235"/>
        <end position="236"/>
    </location>
    <ligand>
        <name>L-ornithine</name>
        <dbReference type="ChEBI" id="CHEBI:46911"/>
    </ligand>
</feature>
<feature type="binding site" evidence="5">
    <location>
        <position position="167"/>
    </location>
    <ligand>
        <name>L-ornithine</name>
        <dbReference type="ChEBI" id="CHEBI:46911"/>
    </ligand>
</feature>
<keyword evidence="10" id="KW-1185">Reference proteome</keyword>
<dbReference type="InterPro" id="IPR036901">
    <property type="entry name" value="Asp/Orn_carbamoylTrfase_sf"/>
</dbReference>
<feature type="binding site" evidence="5">
    <location>
        <begin position="135"/>
        <end position="138"/>
    </location>
    <ligand>
        <name>carbamoyl phosphate</name>
        <dbReference type="ChEBI" id="CHEBI:58228"/>
    </ligand>
</feature>
<dbReference type="InterPro" id="IPR002292">
    <property type="entry name" value="Orn/put_carbamltrans"/>
</dbReference>
<evidence type="ECO:0000313" key="9">
    <source>
        <dbReference type="EMBL" id="KXB42352.1"/>
    </source>
</evidence>
<keyword evidence="3 5" id="KW-0808">Transferase</keyword>
<sequence>MAKNLSGRSFLKLLDFEPNDVRYLLDLSKDFKNLKRTGTPHRHLQGKNIVLLFEKTSTRTRCSFEVAGMDLGMGVTYLDPGSSQMGKKESIADTARVLGKMYDGIEYRGFSQQLVEELAKYAGVPVWNGLTDDFHPTQMIADLLTIEEHFGHLKGLNFVFMGDARNNVANSLMIACAMTGVNFTACAPSELFPKAELVEKAREIAKRQGSTVTLESDVKKATTGAHVLYTDIWVSMGEPDEIWETRIKLLSPYQVNKAVMDNADPEAIFMHCLPSFHDRKTVIGEQIYEKFGLKEMEVTDEVFESDKSVVFEEAENRMHTIKAIMYATLK</sequence>
<evidence type="ECO:0000259" key="8">
    <source>
        <dbReference type="Pfam" id="PF02729"/>
    </source>
</evidence>
<dbReference type="PRINTS" id="PR00100">
    <property type="entry name" value="AOTCASE"/>
</dbReference>
<evidence type="ECO:0000256" key="4">
    <source>
        <dbReference type="ARBA" id="ARBA00048772"/>
    </source>
</evidence>
<proteinExistence type="inferred from homology"/>
<organism evidence="9 10">
    <name type="scientific">Amygdalobacter nucleatus</name>
    <dbReference type="NCBI Taxonomy" id="3029274"/>
    <lineage>
        <taxon>Bacteria</taxon>
        <taxon>Bacillati</taxon>
        <taxon>Bacillota</taxon>
        <taxon>Clostridia</taxon>
        <taxon>Eubacteriales</taxon>
        <taxon>Oscillospiraceae</taxon>
        <taxon>Amygdalobacter</taxon>
    </lineage>
</organism>
<evidence type="ECO:0000256" key="3">
    <source>
        <dbReference type="ARBA" id="ARBA00022679"/>
    </source>
</evidence>
<dbReference type="GO" id="GO:0019240">
    <property type="term" value="P:citrulline biosynthetic process"/>
    <property type="evidence" value="ECO:0007669"/>
    <property type="project" value="TreeGrafter"/>
</dbReference>
<dbReference type="PANTHER" id="PTHR45753">
    <property type="entry name" value="ORNITHINE CARBAMOYLTRANSFERASE, MITOCHONDRIAL"/>
    <property type="match status" value="1"/>
</dbReference>
<dbReference type="PANTHER" id="PTHR45753:SF2">
    <property type="entry name" value="ORNITHINE CARBAMOYLTRANSFERASE"/>
    <property type="match status" value="1"/>
</dbReference>
<dbReference type="STRING" id="1497955.HMPREF1872_00335"/>
<keyword evidence="5" id="KW-0963">Cytoplasm</keyword>
<evidence type="ECO:0000259" key="7">
    <source>
        <dbReference type="Pfam" id="PF00185"/>
    </source>
</evidence>
<comment type="function">
    <text evidence="1">Reversibly catalyzes the transfer of the carbamoyl group from carbamoyl phosphate (CP) to the N(epsilon) atom of ornithine (ORN) to produce L-citrulline.</text>
</comment>
<dbReference type="PATRIC" id="fig|1497955.3.peg.317"/>
<dbReference type="EC" id="2.1.3.3" evidence="5 6"/>
<feature type="binding site" evidence="5">
    <location>
        <begin position="57"/>
        <end position="60"/>
    </location>
    <ligand>
        <name>carbamoyl phosphate</name>
        <dbReference type="ChEBI" id="CHEBI:58228"/>
    </ligand>
</feature>
<evidence type="ECO:0000256" key="5">
    <source>
        <dbReference type="HAMAP-Rule" id="MF_01109"/>
    </source>
</evidence>
<dbReference type="NCBIfam" id="TIGR00658">
    <property type="entry name" value="orni_carb_tr"/>
    <property type="match status" value="1"/>
</dbReference>
<dbReference type="Pfam" id="PF00185">
    <property type="entry name" value="OTCace"/>
    <property type="match status" value="1"/>
</dbReference>
<evidence type="ECO:0000256" key="6">
    <source>
        <dbReference type="NCBIfam" id="TIGR00658"/>
    </source>
</evidence>
<dbReference type="HAMAP" id="MF_01109">
    <property type="entry name" value="OTCase"/>
    <property type="match status" value="1"/>
</dbReference>
<feature type="binding site" evidence="5">
    <location>
        <position position="84"/>
    </location>
    <ligand>
        <name>carbamoyl phosphate</name>
        <dbReference type="ChEBI" id="CHEBI:58228"/>
    </ligand>
</feature>
<dbReference type="EMBL" id="LSCV01000003">
    <property type="protein sequence ID" value="KXB42352.1"/>
    <property type="molecule type" value="Genomic_DNA"/>
</dbReference>
<dbReference type="GO" id="GO:0005737">
    <property type="term" value="C:cytoplasm"/>
    <property type="evidence" value="ECO:0007669"/>
    <property type="project" value="UniProtKB-SubCell"/>
</dbReference>
<dbReference type="GO" id="GO:0042450">
    <property type="term" value="P:L-arginine biosynthetic process via ornithine"/>
    <property type="evidence" value="ECO:0007669"/>
    <property type="project" value="UniProtKB-UniRule"/>
</dbReference>
<dbReference type="GO" id="GO:0004585">
    <property type="term" value="F:ornithine carbamoyltransferase activity"/>
    <property type="evidence" value="ECO:0007669"/>
    <property type="project" value="UniProtKB-UniRule"/>
</dbReference>
<dbReference type="RefSeq" id="WP_066713087.1">
    <property type="nucleotide sequence ID" value="NZ_JARFNM010000001.1"/>
</dbReference>
<dbReference type="PROSITE" id="PS00097">
    <property type="entry name" value="CARBAMOYLTRANSFERASE"/>
    <property type="match status" value="1"/>
</dbReference>
<dbReference type="InterPro" id="IPR006131">
    <property type="entry name" value="Asp_carbamoyltransf_Asp/Orn-bd"/>
</dbReference>
<dbReference type="GO" id="GO:0016597">
    <property type="term" value="F:amino acid binding"/>
    <property type="evidence" value="ECO:0007669"/>
    <property type="project" value="InterPro"/>
</dbReference>
<dbReference type="SUPFAM" id="SSF53671">
    <property type="entry name" value="Aspartate/ornithine carbamoyltransferase"/>
    <property type="match status" value="1"/>
</dbReference>
<comment type="similarity">
    <text evidence="2 5">Belongs to the aspartate/ornithine carbamoyltransferase superfamily. OTCase family.</text>
</comment>
<dbReference type="Pfam" id="PF02729">
    <property type="entry name" value="OTCace_N"/>
    <property type="match status" value="1"/>
</dbReference>
<dbReference type="FunFam" id="3.40.50.1370:FF:000008">
    <property type="entry name" value="Ornithine carbamoyltransferase"/>
    <property type="match status" value="1"/>
</dbReference>
<feature type="domain" description="Aspartate/ornithine carbamoyltransferase carbamoyl-P binding" evidence="8">
    <location>
        <begin position="8"/>
        <end position="148"/>
    </location>
</feature>
<reference evidence="10" key="1">
    <citation type="submission" date="2016-01" db="EMBL/GenBank/DDBJ databases">
        <authorList>
            <person name="Mitreva M."/>
            <person name="Pepin K.H."/>
            <person name="Mihindukulasuriya K.A."/>
            <person name="Fulton R."/>
            <person name="Fronick C."/>
            <person name="O'Laughlin M."/>
            <person name="Miner T."/>
            <person name="Herter B."/>
            <person name="Rosa B.A."/>
            <person name="Cordes M."/>
            <person name="Tomlinson C."/>
            <person name="Wollam A."/>
            <person name="Palsikar V.B."/>
            <person name="Mardis E.R."/>
            <person name="Wilson R.K."/>
        </authorList>
    </citation>
    <scope>NUCLEOTIDE SEQUENCE [LARGE SCALE GENOMIC DNA]</scope>
    <source>
        <strain evidence="10">KA00274</strain>
    </source>
</reference>
<protein>
    <recommendedName>
        <fullName evidence="5 6">Ornithine carbamoyltransferase</fullName>
        <shortName evidence="5">OTCase</shortName>
        <ecNumber evidence="5 6">2.1.3.3</ecNumber>
    </recommendedName>
</protein>
<dbReference type="AlphaFoldDB" id="A0A133YGM9"/>
<feature type="binding site" evidence="5">
    <location>
        <begin position="272"/>
        <end position="273"/>
    </location>
    <ligand>
        <name>carbamoyl phosphate</name>
        <dbReference type="ChEBI" id="CHEBI:58228"/>
    </ligand>
</feature>
<gene>
    <name evidence="9" type="ORF">HMPREF1872_00335</name>
</gene>
<feature type="binding site" evidence="5">
    <location>
        <position position="231"/>
    </location>
    <ligand>
        <name>L-ornithine</name>
        <dbReference type="ChEBI" id="CHEBI:46911"/>
    </ligand>
</feature>
<comment type="caution">
    <text evidence="9">The sequence shown here is derived from an EMBL/GenBank/DDBJ whole genome shotgun (WGS) entry which is preliminary data.</text>
</comment>